<reference evidence="2" key="1">
    <citation type="journal article" date="2020" name="bioRxiv">
        <title>Comparative genomics of Chlamydomonas.</title>
        <authorList>
            <person name="Craig R.J."/>
            <person name="Hasan A.R."/>
            <person name="Ness R.W."/>
            <person name="Keightley P.D."/>
        </authorList>
    </citation>
    <scope>NUCLEOTIDE SEQUENCE</scope>
    <source>
        <strain evidence="2">SAG 7.73</strain>
    </source>
</reference>
<dbReference type="AlphaFoldDB" id="A0A835SHA1"/>
<dbReference type="EMBL" id="JAEHOC010000061">
    <property type="protein sequence ID" value="KAG2424832.1"/>
    <property type="molecule type" value="Genomic_DNA"/>
</dbReference>
<proteinExistence type="predicted"/>
<keyword evidence="3" id="KW-1185">Reference proteome</keyword>
<feature type="region of interest" description="Disordered" evidence="1">
    <location>
        <begin position="276"/>
        <end position="407"/>
    </location>
</feature>
<gene>
    <name evidence="2" type="ORF">HXX76_014253</name>
</gene>
<feature type="compositionally biased region" description="Low complexity" evidence="1">
    <location>
        <begin position="307"/>
        <end position="348"/>
    </location>
</feature>
<dbReference type="OrthoDB" id="10597028at2759"/>
<sequence>MLATRELELFRALELQCRLQGPQLAAAETPQDSPGNPAACPSAPPAYQRHYHERQAPSAPDAHGCNLNMAATTAATTATATSGSITYAWAGPPASGRYSCPGVAAVPGQHLHLLGEIEMATSSCRGTQTGATGDGGGGDRSRDSAGGGGGQQRRSRSLLQLVPLSQSLTEDDQSLRRLQQQLYTVASPFASAAAAAAVDEQLEGEAGARGSQEQQSPRLPGGPEGDCASGAMGAEPPVIAAYSCAASLSLSLALMDEGDCEAGSGYGWLYSSDDEDYPSRATTSRSQCFPSPACNANSNAAKPRSTPPRATSSAASGASGNDLAQQLQSPLPGPGPHAAVAAAAPQQADDQRPRAQPHTQHRRRHRMSAPGRSSWCGWRSRPLPQPVPEHPSVAPSQDADDRTGSYRQQAAAALSRQTPQSGLAAVDTASGMRHLRSPAAGGNTAVMSVVRNLSAPALNVDDQAACISPPRDFKKGTQPHTGTDAGSELLTLLSLWT</sequence>
<feature type="region of interest" description="Disordered" evidence="1">
    <location>
        <begin position="124"/>
        <end position="156"/>
    </location>
</feature>
<accession>A0A835SHA1</accession>
<organism evidence="2 3">
    <name type="scientific">Chlamydomonas incerta</name>
    <dbReference type="NCBI Taxonomy" id="51695"/>
    <lineage>
        <taxon>Eukaryota</taxon>
        <taxon>Viridiplantae</taxon>
        <taxon>Chlorophyta</taxon>
        <taxon>core chlorophytes</taxon>
        <taxon>Chlorophyceae</taxon>
        <taxon>CS clade</taxon>
        <taxon>Chlamydomonadales</taxon>
        <taxon>Chlamydomonadaceae</taxon>
        <taxon>Chlamydomonas</taxon>
    </lineage>
</organism>
<dbReference type="Proteomes" id="UP000650467">
    <property type="component" value="Unassembled WGS sequence"/>
</dbReference>
<evidence type="ECO:0000256" key="1">
    <source>
        <dbReference type="SAM" id="MobiDB-lite"/>
    </source>
</evidence>
<comment type="caution">
    <text evidence="2">The sequence shown here is derived from an EMBL/GenBank/DDBJ whole genome shotgun (WGS) entry which is preliminary data.</text>
</comment>
<feature type="compositionally biased region" description="Low complexity" evidence="1">
    <location>
        <begin position="290"/>
        <end position="301"/>
    </location>
</feature>
<feature type="compositionally biased region" description="Polar residues" evidence="1">
    <location>
        <begin position="280"/>
        <end position="289"/>
    </location>
</feature>
<protein>
    <submittedName>
        <fullName evidence="2">Uncharacterized protein</fullName>
    </submittedName>
</protein>
<name>A0A835SHA1_CHLIN</name>
<feature type="region of interest" description="Disordered" evidence="1">
    <location>
        <begin position="24"/>
        <end position="64"/>
    </location>
</feature>
<evidence type="ECO:0000313" key="2">
    <source>
        <dbReference type="EMBL" id="KAG2424832.1"/>
    </source>
</evidence>
<evidence type="ECO:0000313" key="3">
    <source>
        <dbReference type="Proteomes" id="UP000650467"/>
    </source>
</evidence>
<feature type="region of interest" description="Disordered" evidence="1">
    <location>
        <begin position="201"/>
        <end position="231"/>
    </location>
</feature>